<dbReference type="SUPFAM" id="SSF55920">
    <property type="entry name" value="Creatinase/aminopeptidase"/>
    <property type="match status" value="1"/>
</dbReference>
<keyword evidence="4 6" id="KW-0479">Metal-binding</keyword>
<evidence type="ECO:0000313" key="9">
    <source>
        <dbReference type="EMBL" id="OGY65966.1"/>
    </source>
</evidence>
<comment type="similarity">
    <text evidence="6">Belongs to the peptidase M24A family. Methionine aminopeptidase type 1 subfamily.</text>
</comment>
<reference evidence="9 10" key="1">
    <citation type="journal article" date="2016" name="Nat. Commun.">
        <title>Thousands of microbial genomes shed light on interconnected biogeochemical processes in an aquifer system.</title>
        <authorList>
            <person name="Anantharaman K."/>
            <person name="Brown C.T."/>
            <person name="Hug L.A."/>
            <person name="Sharon I."/>
            <person name="Castelle C.J."/>
            <person name="Probst A.J."/>
            <person name="Thomas B.C."/>
            <person name="Singh A."/>
            <person name="Wilkins M.J."/>
            <person name="Karaoz U."/>
            <person name="Brodie E.L."/>
            <person name="Williams K.H."/>
            <person name="Hubbard S.S."/>
            <person name="Banfield J.F."/>
        </authorList>
    </citation>
    <scope>NUCLEOTIDE SEQUENCE [LARGE SCALE GENOMIC DNA]</scope>
</reference>
<feature type="binding site" evidence="6">
    <location>
        <position position="237"/>
    </location>
    <ligand>
        <name>a divalent metal cation</name>
        <dbReference type="ChEBI" id="CHEBI:60240"/>
        <label>1</label>
    </ligand>
</feature>
<evidence type="ECO:0000256" key="1">
    <source>
        <dbReference type="ARBA" id="ARBA00002521"/>
    </source>
</evidence>
<name>A0A1G1ZP83_9BACT</name>
<comment type="function">
    <text evidence="1 6">Removes the N-terminal methionine from nascent proteins. The N-terminal methionine is often cleaved when the second residue in the primary sequence is small and uncharged (Met-Ala-, Cys, Gly, Pro, Ser, Thr, or Val). Requires deformylation of the N(alpha)-formylated initiator methionine before it can be hydrolyzed.</text>
</comment>
<dbReference type="GO" id="GO:0005829">
    <property type="term" value="C:cytosol"/>
    <property type="evidence" value="ECO:0007669"/>
    <property type="project" value="TreeGrafter"/>
</dbReference>
<keyword evidence="2 6" id="KW-0031">Aminopeptidase</keyword>
<evidence type="ECO:0000256" key="6">
    <source>
        <dbReference type="HAMAP-Rule" id="MF_01974"/>
    </source>
</evidence>
<evidence type="ECO:0000256" key="4">
    <source>
        <dbReference type="ARBA" id="ARBA00022723"/>
    </source>
</evidence>
<dbReference type="Pfam" id="PF00557">
    <property type="entry name" value="Peptidase_M24"/>
    <property type="match status" value="1"/>
</dbReference>
<evidence type="ECO:0000256" key="2">
    <source>
        <dbReference type="ARBA" id="ARBA00022438"/>
    </source>
</evidence>
<dbReference type="Proteomes" id="UP000177942">
    <property type="component" value="Unassembled WGS sequence"/>
</dbReference>
<dbReference type="GO" id="GO:0046872">
    <property type="term" value="F:metal ion binding"/>
    <property type="evidence" value="ECO:0007669"/>
    <property type="project" value="UniProtKB-UniRule"/>
</dbReference>
<feature type="binding site" evidence="6">
    <location>
        <position position="111"/>
    </location>
    <ligand>
        <name>a divalent metal cation</name>
        <dbReference type="ChEBI" id="CHEBI:60240"/>
        <label>2</label>
        <note>catalytic</note>
    </ligand>
</feature>
<dbReference type="GO" id="GO:0006508">
    <property type="term" value="P:proteolysis"/>
    <property type="evidence" value="ECO:0007669"/>
    <property type="project" value="UniProtKB-KW"/>
</dbReference>
<dbReference type="EMBL" id="MHJJ01000005">
    <property type="protein sequence ID" value="OGY65966.1"/>
    <property type="molecule type" value="Genomic_DNA"/>
</dbReference>
<feature type="binding site" evidence="6">
    <location>
        <position position="83"/>
    </location>
    <ligand>
        <name>substrate</name>
    </ligand>
</feature>
<dbReference type="GO" id="GO:0004239">
    <property type="term" value="F:initiator methionyl aminopeptidase activity"/>
    <property type="evidence" value="ECO:0007669"/>
    <property type="project" value="UniProtKB-UniRule"/>
</dbReference>
<comment type="caution">
    <text evidence="9">The sequence shown here is derived from an EMBL/GenBank/DDBJ whole genome shotgun (WGS) entry which is preliminary data.</text>
</comment>
<keyword evidence="5 6" id="KW-0378">Hydrolase</keyword>
<feature type="binding site" evidence="6">
    <location>
        <position position="174"/>
    </location>
    <ligand>
        <name>a divalent metal cation</name>
        <dbReference type="ChEBI" id="CHEBI:60240"/>
        <label>2</label>
        <note>catalytic</note>
    </ligand>
</feature>
<dbReference type="InterPro" id="IPR002467">
    <property type="entry name" value="Pept_M24A_MAP1"/>
</dbReference>
<feature type="binding site" evidence="6">
    <location>
        <position position="100"/>
    </location>
    <ligand>
        <name>a divalent metal cation</name>
        <dbReference type="ChEBI" id="CHEBI:60240"/>
        <label>1</label>
    </ligand>
</feature>
<dbReference type="PANTHER" id="PTHR43330:SF27">
    <property type="entry name" value="METHIONINE AMINOPEPTIDASE"/>
    <property type="match status" value="1"/>
</dbReference>
<dbReference type="HAMAP" id="MF_01974">
    <property type="entry name" value="MetAP_1"/>
    <property type="match status" value="1"/>
</dbReference>
<keyword evidence="3 6" id="KW-0645">Protease</keyword>
<feature type="binding site" evidence="6">
    <location>
        <position position="111"/>
    </location>
    <ligand>
        <name>a divalent metal cation</name>
        <dbReference type="ChEBI" id="CHEBI:60240"/>
        <label>1</label>
    </ligand>
</feature>
<dbReference type="GO" id="GO:0070006">
    <property type="term" value="F:metalloaminopeptidase activity"/>
    <property type="evidence" value="ECO:0007669"/>
    <property type="project" value="UniProtKB-UniRule"/>
</dbReference>
<dbReference type="InterPro" id="IPR000994">
    <property type="entry name" value="Pept_M24"/>
</dbReference>
<evidence type="ECO:0000256" key="5">
    <source>
        <dbReference type="ARBA" id="ARBA00022801"/>
    </source>
</evidence>
<dbReference type="Gene3D" id="3.90.230.10">
    <property type="entry name" value="Creatinase/methionine aminopeptidase superfamily"/>
    <property type="match status" value="1"/>
</dbReference>
<feature type="binding site" evidence="6">
    <location>
        <position position="237"/>
    </location>
    <ligand>
        <name>a divalent metal cation</name>
        <dbReference type="ChEBI" id="CHEBI:60240"/>
        <label>2</label>
        <note>catalytic</note>
    </ligand>
</feature>
<accession>A0A1G1ZP83</accession>
<protein>
    <recommendedName>
        <fullName evidence="6 7">Methionine aminopeptidase</fullName>
        <shortName evidence="6">MAP</shortName>
        <shortName evidence="6">MetAP</shortName>
        <ecNumber evidence="6 7">3.4.11.18</ecNumber>
    </recommendedName>
    <alternativeName>
        <fullName evidence="6">Peptidase M</fullName>
    </alternativeName>
</protein>
<comment type="cofactor">
    <cofactor evidence="6">
        <name>Co(2+)</name>
        <dbReference type="ChEBI" id="CHEBI:48828"/>
    </cofactor>
    <cofactor evidence="6">
        <name>Zn(2+)</name>
        <dbReference type="ChEBI" id="CHEBI:29105"/>
    </cofactor>
    <cofactor evidence="6">
        <name>Mn(2+)</name>
        <dbReference type="ChEBI" id="CHEBI:29035"/>
    </cofactor>
    <cofactor evidence="6">
        <name>Fe(2+)</name>
        <dbReference type="ChEBI" id="CHEBI:29033"/>
    </cofactor>
    <text evidence="6">Binds 2 divalent metal cations per subunit. Has a high-affinity and a low affinity metal-binding site. The true nature of the physiological cofactor is under debate. The enzyme is active with cobalt, zinc, manganese or divalent iron ions. Most likely, methionine aminopeptidases function as mononuclear Fe(2+)-metalloproteases under physiological conditions, and the catalytically relevant metal-binding site has been assigned to the histidine-containing high-affinity site.</text>
</comment>
<evidence type="ECO:0000259" key="8">
    <source>
        <dbReference type="Pfam" id="PF00557"/>
    </source>
</evidence>
<proteinExistence type="inferred from homology"/>
<organism evidence="9 10">
    <name type="scientific">Candidatus Harrisonbacteria bacterium RIFCSPLOWO2_01_FULL_44_18</name>
    <dbReference type="NCBI Taxonomy" id="1798407"/>
    <lineage>
        <taxon>Bacteria</taxon>
        <taxon>Candidatus Harrisoniibacteriota</taxon>
    </lineage>
</organism>
<dbReference type="InterPro" id="IPR001714">
    <property type="entry name" value="Pept_M24_MAP"/>
</dbReference>
<evidence type="ECO:0000313" key="10">
    <source>
        <dbReference type="Proteomes" id="UP000177942"/>
    </source>
</evidence>
<dbReference type="InterPro" id="IPR036005">
    <property type="entry name" value="Creatinase/aminopeptidase-like"/>
</dbReference>
<comment type="subunit">
    <text evidence="6">Monomer.</text>
</comment>
<dbReference type="AlphaFoldDB" id="A0A1G1ZP83"/>
<dbReference type="STRING" id="1798407.A3A16_01095"/>
<comment type="catalytic activity">
    <reaction evidence="6 7">
        <text>Release of N-terminal amino acids, preferentially methionine, from peptides and arylamides.</text>
        <dbReference type="EC" id="3.4.11.18"/>
    </reaction>
</comment>
<evidence type="ECO:0000256" key="7">
    <source>
        <dbReference type="RuleBase" id="RU003653"/>
    </source>
</evidence>
<dbReference type="NCBIfam" id="TIGR00500">
    <property type="entry name" value="met_pdase_I"/>
    <property type="match status" value="1"/>
</dbReference>
<dbReference type="EC" id="3.4.11.18" evidence="6 7"/>
<sequence>MVYLKSFEEIEKIRQAGKILARVAGEILGLVQPGVKLKYLDEVAKRLIEKAGAKPAFLNYRPFGASKPYPRSICASINEVIVHGVPGEYKLKSGDILKLDFGVKYQGYNADAAWTAPVGQISPEVQKLIDTTREALYKAVKVAHPGKTLGDIGYAVQNCVKSRGFKVVRGLTGHGIGKELHEEPNVFNEGRRGKGLKLEPGLVIAIEPMVSAGSDQIIQLKNDSYATADNSLSAHFEHTIAITAKGPQILTI</sequence>
<dbReference type="CDD" id="cd01086">
    <property type="entry name" value="MetAP1"/>
    <property type="match status" value="1"/>
</dbReference>
<dbReference type="PANTHER" id="PTHR43330">
    <property type="entry name" value="METHIONINE AMINOPEPTIDASE"/>
    <property type="match status" value="1"/>
</dbReference>
<feature type="binding site" evidence="6">
    <location>
        <position position="207"/>
    </location>
    <ligand>
        <name>a divalent metal cation</name>
        <dbReference type="ChEBI" id="CHEBI:60240"/>
        <label>2</label>
        <note>catalytic</note>
    </ligand>
</feature>
<gene>
    <name evidence="6" type="primary">map</name>
    <name evidence="9" type="ORF">A3A16_01095</name>
</gene>
<feature type="domain" description="Peptidase M24" evidence="8">
    <location>
        <begin position="11"/>
        <end position="244"/>
    </location>
</feature>
<dbReference type="PRINTS" id="PR00599">
    <property type="entry name" value="MAPEPTIDASE"/>
</dbReference>
<evidence type="ECO:0000256" key="3">
    <source>
        <dbReference type="ARBA" id="ARBA00022670"/>
    </source>
</evidence>
<feature type="binding site" evidence="6">
    <location>
        <position position="181"/>
    </location>
    <ligand>
        <name>substrate</name>
    </ligand>
</feature>